<dbReference type="InterPro" id="IPR029062">
    <property type="entry name" value="Class_I_gatase-like"/>
</dbReference>
<dbReference type="Proteomes" id="UP000006051">
    <property type="component" value="Chromosome"/>
</dbReference>
<dbReference type="PANTHER" id="PTHR30237:SF2">
    <property type="entry name" value="MUREIN TETRAPEPTIDE CARBOXYPEPTIDASE"/>
    <property type="match status" value="1"/>
</dbReference>
<dbReference type="EMBL" id="CP003283">
    <property type="protein sequence ID" value="AFL97182.1"/>
    <property type="molecule type" value="Genomic_DNA"/>
</dbReference>
<dbReference type="KEGG" id="orh:Ornrh_0990"/>
<accession>I3ZZP8</accession>
<keyword evidence="2" id="KW-0121">Carboxypeptidase</keyword>
<dbReference type="InterPro" id="IPR027478">
    <property type="entry name" value="LdcA_N"/>
</dbReference>
<feature type="domain" description="LD-carboxypeptidase N-terminal" evidence="7">
    <location>
        <begin position="12"/>
        <end position="130"/>
    </location>
</feature>
<dbReference type="Pfam" id="PF02016">
    <property type="entry name" value="Peptidase_S66"/>
    <property type="match status" value="1"/>
</dbReference>
<dbReference type="PIRSF" id="PIRSF028757">
    <property type="entry name" value="LD-carboxypeptidase"/>
    <property type="match status" value="1"/>
</dbReference>
<dbReference type="PANTHER" id="PTHR30237">
    <property type="entry name" value="MURAMOYLTETRAPEPTIDE CARBOXYPEPTIDASE"/>
    <property type="match status" value="1"/>
</dbReference>
<protein>
    <submittedName>
        <fullName evidence="9">Putative MccF-like protein (Microcin C7 resistance)</fullName>
    </submittedName>
</protein>
<dbReference type="HOGENOM" id="CLU_034346_3_1_10"/>
<dbReference type="InterPro" id="IPR003507">
    <property type="entry name" value="S66_fam"/>
</dbReference>
<evidence type="ECO:0000313" key="9">
    <source>
        <dbReference type="EMBL" id="AFL97182.1"/>
    </source>
</evidence>
<evidence type="ECO:0000256" key="5">
    <source>
        <dbReference type="ARBA" id="ARBA00022825"/>
    </source>
</evidence>
<dbReference type="eggNOG" id="COG1619">
    <property type="taxonomic scope" value="Bacteria"/>
</dbReference>
<evidence type="ECO:0000256" key="6">
    <source>
        <dbReference type="PIRSR" id="PIRSR028757-1"/>
    </source>
</evidence>
<dbReference type="InterPro" id="IPR027461">
    <property type="entry name" value="Carboxypeptidase_A_C_sf"/>
</dbReference>
<comment type="similarity">
    <text evidence="1">Belongs to the peptidase S66 family.</text>
</comment>
<organism evidence="9 10">
    <name type="scientific">Ornithobacterium rhinotracheale (strain ATCC 51463 / DSM 15997 / CCUG 23171 / CIP 104009 / LMG 9086)</name>
    <dbReference type="NCBI Taxonomy" id="867902"/>
    <lineage>
        <taxon>Bacteria</taxon>
        <taxon>Pseudomonadati</taxon>
        <taxon>Bacteroidota</taxon>
        <taxon>Flavobacteriia</taxon>
        <taxon>Flavobacteriales</taxon>
        <taxon>Weeksellaceae</taxon>
        <taxon>Ornithobacterium</taxon>
    </lineage>
</organism>
<evidence type="ECO:0000313" key="10">
    <source>
        <dbReference type="Proteomes" id="UP000006051"/>
    </source>
</evidence>
<dbReference type="InterPro" id="IPR040449">
    <property type="entry name" value="Peptidase_S66_N"/>
</dbReference>
<feature type="active site" description="Charge relay system" evidence="6">
    <location>
        <position position="280"/>
    </location>
</feature>
<evidence type="ECO:0000256" key="3">
    <source>
        <dbReference type="ARBA" id="ARBA00022670"/>
    </source>
</evidence>
<evidence type="ECO:0000256" key="4">
    <source>
        <dbReference type="ARBA" id="ARBA00022801"/>
    </source>
</evidence>
<dbReference type="PATRIC" id="fig|867902.3.peg.978"/>
<proteinExistence type="inferred from homology"/>
<dbReference type="CDD" id="cd07025">
    <property type="entry name" value="Peptidase_S66"/>
    <property type="match status" value="1"/>
</dbReference>
<dbReference type="GO" id="GO:0006508">
    <property type="term" value="P:proteolysis"/>
    <property type="evidence" value="ECO:0007669"/>
    <property type="project" value="UniProtKB-KW"/>
</dbReference>
<dbReference type="GO" id="GO:0008236">
    <property type="term" value="F:serine-type peptidase activity"/>
    <property type="evidence" value="ECO:0007669"/>
    <property type="project" value="UniProtKB-KW"/>
</dbReference>
<sequence>MKIPPLKKGAKIGVIAPAGRIKKGELDFAKNWCKMQGWELVIPENIYAEFDLGYWYAGNTEHRLQLTQAVLNDGSLDAIWCARGGYGCVKIIDGLDFTQFKNQPKYLIGYSDITVFHNHLNNLGIPTLHAVTAKPLNTEYSHETHQTLIDALQGKPLKYDLPANQLNILGEAKGKLVGGNLSIIYSQMGSKTAIEGDDLILFIEDWYENWYHVDRMLEGLKRSGLFRRVKGVICGSFTKMDVEEENEFYTENFDPIANQVIYEQVKSLGIPVAFNFPAGHFGDNRALIMGSEVLFKVSEKNTILDFLG</sequence>
<reference evidence="9 10" key="1">
    <citation type="submission" date="2012-06" db="EMBL/GenBank/DDBJ databases">
        <title>The complete genome of Ornithobacterium rhinotracheale DSM 15997.</title>
        <authorList>
            <consortium name="US DOE Joint Genome Institute (JGI-PGF)"/>
            <person name="Lucas S."/>
            <person name="Copeland A."/>
            <person name="Lapidus A."/>
            <person name="Goodwin L."/>
            <person name="Pitluck S."/>
            <person name="Peters L."/>
            <person name="Mikhailova N."/>
            <person name="Teshima H."/>
            <person name="Kyrpides N."/>
            <person name="Mavromatis K."/>
            <person name="Pagani I."/>
            <person name="Ivanova N."/>
            <person name="Ovchinnikova G."/>
            <person name="Zeytun A."/>
            <person name="Detter J.C."/>
            <person name="Han C."/>
            <person name="Land M."/>
            <person name="Hauser L."/>
            <person name="Markowitz V."/>
            <person name="Cheng J.-F."/>
            <person name="Hugenholtz P."/>
            <person name="Woyke T."/>
            <person name="Wu D."/>
            <person name="Lang E."/>
            <person name="Kopitz M."/>
            <person name="Brambilla E."/>
            <person name="Klenk H.-P."/>
            <person name="Eisen J.A."/>
        </authorList>
    </citation>
    <scope>NUCLEOTIDE SEQUENCE [LARGE SCALE GENOMIC DNA]</scope>
    <source>
        <strain evidence="10">ATCC 51463 / DSM 15997 / CCUG 23171 / LMG 9086</strain>
    </source>
</reference>
<evidence type="ECO:0000259" key="8">
    <source>
        <dbReference type="Pfam" id="PF17676"/>
    </source>
</evidence>
<gene>
    <name evidence="9" type="ordered locus">Ornrh_0990</name>
</gene>
<dbReference type="InterPro" id="IPR040921">
    <property type="entry name" value="Peptidase_S66C"/>
</dbReference>
<keyword evidence="3" id="KW-0645">Protease</keyword>
<keyword evidence="5" id="KW-0720">Serine protease</keyword>
<keyword evidence="4" id="KW-0378">Hydrolase</keyword>
<dbReference type="Gene3D" id="3.40.50.10740">
    <property type="entry name" value="Class I glutamine amidotransferase-like"/>
    <property type="match status" value="1"/>
</dbReference>
<dbReference type="GO" id="GO:0004180">
    <property type="term" value="F:carboxypeptidase activity"/>
    <property type="evidence" value="ECO:0007669"/>
    <property type="project" value="UniProtKB-KW"/>
</dbReference>
<feature type="active site" description="Charge relay system" evidence="6">
    <location>
        <position position="204"/>
    </location>
</feature>
<dbReference type="Gene3D" id="3.50.30.60">
    <property type="entry name" value="LD-carboxypeptidase A C-terminal domain-like"/>
    <property type="match status" value="1"/>
</dbReference>
<dbReference type="SUPFAM" id="SSF141986">
    <property type="entry name" value="LD-carboxypeptidase A C-terminal domain-like"/>
    <property type="match status" value="1"/>
</dbReference>
<keyword evidence="10" id="KW-1185">Reference proteome</keyword>
<evidence type="ECO:0000259" key="7">
    <source>
        <dbReference type="Pfam" id="PF02016"/>
    </source>
</evidence>
<dbReference type="AlphaFoldDB" id="I3ZZP8"/>
<feature type="domain" description="LD-carboxypeptidase C-terminal" evidence="8">
    <location>
        <begin position="173"/>
        <end position="293"/>
    </location>
</feature>
<evidence type="ECO:0000256" key="2">
    <source>
        <dbReference type="ARBA" id="ARBA00022645"/>
    </source>
</evidence>
<feature type="active site" description="Nucleophile" evidence="6">
    <location>
        <position position="111"/>
    </location>
</feature>
<dbReference type="SUPFAM" id="SSF52317">
    <property type="entry name" value="Class I glutamine amidotransferase-like"/>
    <property type="match status" value="1"/>
</dbReference>
<name>I3ZZP8_ORNRL</name>
<dbReference type="Pfam" id="PF17676">
    <property type="entry name" value="Peptidase_S66C"/>
    <property type="match status" value="1"/>
</dbReference>
<evidence type="ECO:0000256" key="1">
    <source>
        <dbReference type="ARBA" id="ARBA00010233"/>
    </source>
</evidence>
<dbReference type="STRING" id="867902.Ornrh_0990"/>